<dbReference type="PANTHER" id="PTHR47354">
    <property type="entry name" value="NADH OXIDOREDUCTASE HCR"/>
    <property type="match status" value="1"/>
</dbReference>
<organism evidence="4 5">
    <name type="scientific">Methylocystis echinoides</name>
    <dbReference type="NCBI Taxonomy" id="29468"/>
    <lineage>
        <taxon>Bacteria</taxon>
        <taxon>Pseudomonadati</taxon>
        <taxon>Pseudomonadota</taxon>
        <taxon>Alphaproteobacteria</taxon>
        <taxon>Hyphomicrobiales</taxon>
        <taxon>Methylocystaceae</taxon>
        <taxon>Methylocystis</taxon>
    </lineage>
</organism>
<dbReference type="RefSeq" id="WP_281805263.1">
    <property type="nucleotide sequence ID" value="NZ_BSEC01000001.1"/>
</dbReference>
<proteinExistence type="predicted"/>
<dbReference type="PANTHER" id="PTHR47354:SF5">
    <property type="entry name" value="PROTEIN RFBI"/>
    <property type="match status" value="1"/>
</dbReference>
<feature type="domain" description="Cyclic nucleotide-binding" evidence="2">
    <location>
        <begin position="19"/>
        <end position="142"/>
    </location>
</feature>
<feature type="domain" description="Cyclic nucleotide-binding" evidence="2">
    <location>
        <begin position="163"/>
        <end position="250"/>
    </location>
</feature>
<dbReference type="PROSITE" id="PS50042">
    <property type="entry name" value="CNMP_BINDING_3"/>
    <property type="match status" value="2"/>
</dbReference>
<dbReference type="InterPro" id="IPR050415">
    <property type="entry name" value="MRET"/>
</dbReference>
<dbReference type="InterPro" id="IPR007419">
    <property type="entry name" value="BFD-like_2Fe2S-bd_dom"/>
</dbReference>
<dbReference type="EMBL" id="BSEC01000001">
    <property type="protein sequence ID" value="GLI94957.1"/>
    <property type="molecule type" value="Genomic_DNA"/>
</dbReference>
<accession>A0A9W6LTX3</accession>
<protein>
    <recommendedName>
        <fullName evidence="6">Cyclic nucleotide-binding domain-containing protein</fullName>
    </recommendedName>
</protein>
<evidence type="ECO:0008006" key="6">
    <source>
        <dbReference type="Google" id="ProtNLM"/>
    </source>
</evidence>
<name>A0A9W6LTX3_9HYPH</name>
<dbReference type="Gene3D" id="3.40.50.80">
    <property type="entry name" value="Nucleotide-binding domain of ferredoxin-NADP reductase (FNR) module"/>
    <property type="match status" value="1"/>
</dbReference>
<evidence type="ECO:0000259" key="2">
    <source>
        <dbReference type="PROSITE" id="PS50042"/>
    </source>
</evidence>
<dbReference type="SUPFAM" id="SSF63380">
    <property type="entry name" value="Riboflavin synthase domain-like"/>
    <property type="match status" value="1"/>
</dbReference>
<evidence type="ECO:0000313" key="4">
    <source>
        <dbReference type="EMBL" id="GLI94957.1"/>
    </source>
</evidence>
<dbReference type="PRINTS" id="PR00103">
    <property type="entry name" value="CAMPKINASE"/>
</dbReference>
<evidence type="ECO:0000313" key="5">
    <source>
        <dbReference type="Proteomes" id="UP001144323"/>
    </source>
</evidence>
<dbReference type="InterPro" id="IPR000595">
    <property type="entry name" value="cNMP-bd_dom"/>
</dbReference>
<dbReference type="InterPro" id="IPR017927">
    <property type="entry name" value="FAD-bd_FR_type"/>
</dbReference>
<dbReference type="Gene3D" id="2.60.120.10">
    <property type="entry name" value="Jelly Rolls"/>
    <property type="match status" value="2"/>
</dbReference>
<dbReference type="InterPro" id="IPR018490">
    <property type="entry name" value="cNMP-bd_dom_sf"/>
</dbReference>
<feature type="region of interest" description="Disordered" evidence="1">
    <location>
        <begin position="1189"/>
        <end position="1218"/>
    </location>
</feature>
<dbReference type="InterPro" id="IPR008333">
    <property type="entry name" value="Cbr1-like_FAD-bd_dom"/>
</dbReference>
<dbReference type="Pfam" id="PF00970">
    <property type="entry name" value="FAD_binding_6"/>
    <property type="match status" value="1"/>
</dbReference>
<dbReference type="Pfam" id="PF00027">
    <property type="entry name" value="cNMP_binding"/>
    <property type="match status" value="2"/>
</dbReference>
<keyword evidence="5" id="KW-1185">Reference proteome</keyword>
<dbReference type="InterPro" id="IPR039261">
    <property type="entry name" value="FNR_nucleotide-bd"/>
</dbReference>
<dbReference type="InterPro" id="IPR017938">
    <property type="entry name" value="Riboflavin_synthase-like_b-brl"/>
</dbReference>
<dbReference type="Pfam" id="PF04324">
    <property type="entry name" value="Fer2_BFD"/>
    <property type="match status" value="1"/>
</dbReference>
<dbReference type="GO" id="GO:0016491">
    <property type="term" value="F:oxidoreductase activity"/>
    <property type="evidence" value="ECO:0007669"/>
    <property type="project" value="InterPro"/>
</dbReference>
<dbReference type="SUPFAM" id="SSF51206">
    <property type="entry name" value="cAMP-binding domain-like"/>
    <property type="match status" value="2"/>
</dbReference>
<dbReference type="PROSITE" id="PS51384">
    <property type="entry name" value="FAD_FR"/>
    <property type="match status" value="1"/>
</dbReference>
<feature type="region of interest" description="Disordered" evidence="1">
    <location>
        <begin position="680"/>
        <end position="711"/>
    </location>
</feature>
<dbReference type="CDD" id="cd00038">
    <property type="entry name" value="CAP_ED"/>
    <property type="match status" value="2"/>
</dbReference>
<dbReference type="CDD" id="cd00322">
    <property type="entry name" value="FNR_like"/>
    <property type="match status" value="1"/>
</dbReference>
<dbReference type="AlphaFoldDB" id="A0A9W6LTX3"/>
<sequence length="1238" mass="135392">MRNTLLLNEYADQLRRVDFLAGLSQELIELLAASATQFSLWPGETLFAEGDPGDAVYAVVEGAVQIFVRSPTGKELVLAALRKGELIGEHYLFQGEDARRRDASARAAERTVLLRIEGSAFLDALAGDPALSRRLRARRDQREVDNLGRRSDMFRLLRSLGAVDPQASERFEAGEIIFHEGDEADAAWLITAGDVTIYNEARPEAPLARLGVGQCFGERACITDAPRAATVRALTPVEAIRISREHFVRLHELSPQLREIVAGLDFVYHLPQRGVALQYLGSRGGEGTVERLYRLADGRCFLASWVPALKAFRLERVDPPDHPSDSLSEVVWAEDAIGAAGRRRSVRFSADGLIEHFSAIGDWPEMPRIIEAAIDAEPFSAETIQAFARTGRLGGATAGEKEQFACFCMQITSEALEALIKAGYDSFESLRQKTGCGTICGGCEPQIQSMLGHAEWIPVVASVQEQTADVRSIVLKTIGTASIEWRAGQYVVVSGRMGPHWVNRSYTIISAAGPGQDIEIAVKREPLGLFSRWLFDGELADKELRISPPRGDCVWKPGPRPTVCLVAGIGVTPALAIVRSRRLHGAEDALHIDYSGRAAASMAFLAELHSAVAADANISLRPRFTSAGDRLDSAAVLDIVRRMPEADFFVCGPQAYMDQIVSVLHAANVPPERIHEERFAHAGAPPKADDEQRRPSAAMLNPGPASGAKATGVDQYDVTALRTLIHRATNALPPAWRERVAERYLRRAEAPGPAAEHAVQYLLSAASEQAPGEATIAERADNFYSRQYRQFFNPVMGAFAMTAPRVLLASGSPPQGHLWRRRRETCAAMIEETHGAAPVMVIDRETAAVPLLLPRLDDAEAQSMMDWLDDHGAMPTAYRKLVEGEEVHCATPHAAARERSRDGALLEVIDCAIRSERLALLALHPHDPDAMGLHITLFAVEVVTPQRLETEYDLPPGALASWRQAALQNDRQLRFCVGVTEEVFTQCSQNLFVKRPAPASVRHARAAWPNAWTPAIPLGHLLAAQFETLQVTVSAGGVPGASPRNGDLGKAAFFETRGRRSYLLIPYYPGNAVHGHAAKLWSNGYSTVVICDDHSALTLVTVSGPSRVVTNENVRRAFPGVAGKLNQRAASNPTYWFVQEVSEIIQQRESLAANSLDPARPTCSINAGGEGRHDKKVAYFATNTLPEYDQGLQHKRESAGRSTDPAGARRHEWSMEVQSALDSRRSHLRRIVEKEPAS</sequence>
<feature type="domain" description="FAD-binding FR-type" evidence="3">
    <location>
        <begin position="453"/>
        <end position="556"/>
    </location>
</feature>
<comment type="caution">
    <text evidence="4">The sequence shown here is derived from an EMBL/GenBank/DDBJ whole genome shotgun (WGS) entry which is preliminary data.</text>
</comment>
<dbReference type="Gene3D" id="2.40.30.10">
    <property type="entry name" value="Translation factors"/>
    <property type="match status" value="1"/>
</dbReference>
<dbReference type="SMART" id="SM00100">
    <property type="entry name" value="cNMP"/>
    <property type="match status" value="2"/>
</dbReference>
<dbReference type="Gene3D" id="1.10.10.1100">
    <property type="entry name" value="BFD-like [2Fe-2S]-binding domain"/>
    <property type="match status" value="1"/>
</dbReference>
<dbReference type="InterPro" id="IPR041854">
    <property type="entry name" value="BFD-like_2Fe2S-bd_dom_sf"/>
</dbReference>
<dbReference type="Proteomes" id="UP001144323">
    <property type="component" value="Unassembled WGS sequence"/>
</dbReference>
<dbReference type="SUPFAM" id="SSF52343">
    <property type="entry name" value="Ferredoxin reductase-like, C-terminal NADP-linked domain"/>
    <property type="match status" value="1"/>
</dbReference>
<evidence type="ECO:0000256" key="1">
    <source>
        <dbReference type="SAM" id="MobiDB-lite"/>
    </source>
</evidence>
<reference evidence="4" key="1">
    <citation type="journal article" date="2023" name="Int. J. Syst. Evol. Microbiol.">
        <title>Methylocystis iwaonis sp. nov., a type II methane-oxidizing bacterium from surface soil of a rice paddy field in Japan, and emended description of the genus Methylocystis (ex Whittenbury et al. 1970) Bowman et al. 1993.</title>
        <authorList>
            <person name="Kaise H."/>
            <person name="Sawadogo J.B."/>
            <person name="Alam M.S."/>
            <person name="Ueno C."/>
            <person name="Dianou D."/>
            <person name="Shinjo R."/>
            <person name="Asakawa S."/>
        </authorList>
    </citation>
    <scope>NUCLEOTIDE SEQUENCE</scope>
    <source>
        <strain evidence="4">LMG27198</strain>
    </source>
</reference>
<gene>
    <name evidence="4" type="ORF">LMG27198_39490</name>
</gene>
<evidence type="ECO:0000259" key="3">
    <source>
        <dbReference type="PROSITE" id="PS51384"/>
    </source>
</evidence>
<dbReference type="InterPro" id="IPR014710">
    <property type="entry name" value="RmlC-like_jellyroll"/>
</dbReference>